<reference evidence="1" key="1">
    <citation type="submission" date="2020-05" db="EMBL/GenBank/DDBJ databases">
        <title>Mycena genomes resolve the evolution of fungal bioluminescence.</title>
        <authorList>
            <person name="Tsai I.J."/>
        </authorList>
    </citation>
    <scope>NUCLEOTIDE SEQUENCE</scope>
    <source>
        <strain evidence="1">CCC161011</strain>
    </source>
</reference>
<gene>
    <name evidence="1" type="ORF">MVEN_00175200</name>
</gene>
<evidence type="ECO:0000313" key="2">
    <source>
        <dbReference type="Proteomes" id="UP000620124"/>
    </source>
</evidence>
<dbReference type="OrthoDB" id="425354at2759"/>
<dbReference type="EMBL" id="JACAZI010000002">
    <property type="protein sequence ID" value="KAF7368520.1"/>
    <property type="molecule type" value="Genomic_DNA"/>
</dbReference>
<proteinExistence type="predicted"/>
<dbReference type="Proteomes" id="UP000620124">
    <property type="component" value="Unassembled WGS sequence"/>
</dbReference>
<dbReference type="InterPro" id="IPR053037">
    <property type="entry name" value="Pericyclase_pydY-like"/>
</dbReference>
<dbReference type="AlphaFoldDB" id="A0A8H6YWS1"/>
<organism evidence="1 2">
    <name type="scientific">Mycena venus</name>
    <dbReference type="NCBI Taxonomy" id="2733690"/>
    <lineage>
        <taxon>Eukaryota</taxon>
        <taxon>Fungi</taxon>
        <taxon>Dikarya</taxon>
        <taxon>Basidiomycota</taxon>
        <taxon>Agaricomycotina</taxon>
        <taxon>Agaricomycetes</taxon>
        <taxon>Agaricomycetidae</taxon>
        <taxon>Agaricales</taxon>
        <taxon>Marasmiineae</taxon>
        <taxon>Mycenaceae</taxon>
        <taxon>Mycena</taxon>
    </lineage>
</organism>
<comment type="caution">
    <text evidence="1">The sequence shown here is derived from an EMBL/GenBank/DDBJ whole genome shotgun (WGS) entry which is preliminary data.</text>
</comment>
<dbReference type="PANTHER" id="PTHR38115">
    <property type="entry name" value="LIPOCALIN-LIKE DOMAIN-CONTAINING PROTEIN"/>
    <property type="match status" value="1"/>
</dbReference>
<keyword evidence="2" id="KW-1185">Reference proteome</keyword>
<protein>
    <submittedName>
        <fullName evidence="1">LCCL domain-containing protein</fullName>
    </submittedName>
</protein>
<evidence type="ECO:0000313" key="1">
    <source>
        <dbReference type="EMBL" id="KAF7368520.1"/>
    </source>
</evidence>
<sequence>MAVPATFTSADFSGKFTQNSSLSDSMDTILEHQGVGWVKRKAIHAISVALSLRHYKDSAGVEHIEVSRTIKGSSSEKAEERILDWKDTRNNDGMLGPVTGRARRIQVSELEVNYLKQGWTTDTVQHGVVQMYTHSDKPWTAIQCWGVEEIKGERRYTRRVKFTGPKGQEVEARMVYDYLGPL</sequence>
<accession>A0A8H6YWS1</accession>
<dbReference type="PANTHER" id="PTHR38115:SF1">
    <property type="entry name" value="LIPOCALIN-LIKE DOMAIN-CONTAINING PROTEIN"/>
    <property type="match status" value="1"/>
</dbReference>
<name>A0A8H6YWS1_9AGAR</name>